<keyword evidence="1" id="KW-0969">Cilium</keyword>
<keyword evidence="1" id="KW-0282">Flagellum</keyword>
<dbReference type="RefSeq" id="WP_051991699.1">
    <property type="nucleotide sequence ID" value="NZ_JAFBCV010000014.1"/>
</dbReference>
<name>A0ABS2SY65_9BACI</name>
<organism evidence="1 2">
    <name type="scientific">Shouchella xiaoxiensis</name>
    <dbReference type="NCBI Taxonomy" id="766895"/>
    <lineage>
        <taxon>Bacteria</taxon>
        <taxon>Bacillati</taxon>
        <taxon>Bacillota</taxon>
        <taxon>Bacilli</taxon>
        <taxon>Bacillales</taxon>
        <taxon>Bacillaceae</taxon>
        <taxon>Shouchella</taxon>
    </lineage>
</organism>
<gene>
    <name evidence="1" type="ORF">JOC54_003726</name>
</gene>
<dbReference type="EMBL" id="JAFBCV010000014">
    <property type="protein sequence ID" value="MBM7840434.1"/>
    <property type="molecule type" value="Genomic_DNA"/>
</dbReference>
<accession>A0ABS2SY65</accession>
<keyword evidence="2" id="KW-1185">Reference proteome</keyword>
<keyword evidence="1" id="KW-0966">Cell projection</keyword>
<reference evidence="1" key="1">
    <citation type="submission" date="2021-01" db="EMBL/GenBank/DDBJ databases">
        <title>Genomic Encyclopedia of Type Strains, Phase IV (KMG-IV): sequencing the most valuable type-strain genomes for metagenomic binning, comparative biology and taxonomic classification.</title>
        <authorList>
            <person name="Goeker M."/>
        </authorList>
    </citation>
    <scope>NUCLEOTIDE SEQUENCE</scope>
    <source>
        <strain evidence="1">DSM 21943</strain>
    </source>
</reference>
<proteinExistence type="predicted"/>
<comment type="caution">
    <text evidence="1">The sequence shown here is derived from an EMBL/GenBank/DDBJ whole genome shotgun (WGS) entry which is preliminary data.</text>
</comment>
<dbReference type="InterPro" id="IPR022258">
    <property type="entry name" value="Flagellar_operon_YvyF"/>
</dbReference>
<protein>
    <submittedName>
        <fullName evidence="1">Flagellar operon protein (TIGR03826 family)</fullName>
    </submittedName>
</protein>
<evidence type="ECO:0000313" key="1">
    <source>
        <dbReference type="EMBL" id="MBM7840434.1"/>
    </source>
</evidence>
<evidence type="ECO:0000313" key="2">
    <source>
        <dbReference type="Proteomes" id="UP001179280"/>
    </source>
</evidence>
<sequence>MAELSNCKTCGTVFVKVFQPICPQCAEKEEKWYKTAVDFLRKKENRMATKKDLLEATLIPSQTLNAFIRTGRLSLKNFPNMHHPCERCQEPTHERRFCISCADELRKNFSLPLEQSQSEPQTIRETTYSYSLKNTFRLDGK</sequence>
<dbReference type="NCBIfam" id="TIGR03826">
    <property type="entry name" value="YvyF"/>
    <property type="match status" value="1"/>
</dbReference>
<dbReference type="Proteomes" id="UP001179280">
    <property type="component" value="Unassembled WGS sequence"/>
</dbReference>